<comment type="caution">
    <text evidence="2">The sequence shown here is derived from an EMBL/GenBank/DDBJ whole genome shotgun (WGS) entry which is preliminary data.</text>
</comment>
<reference evidence="2 3" key="1">
    <citation type="journal article" date="1979" name="Int. J. Syst. Evol. Microbiol.">
        <title>Bacillus globisporus subsp. marinus subsp. nov.</title>
        <authorList>
            <person name="Liu H."/>
        </authorList>
    </citation>
    <scope>NUCLEOTIDE SEQUENCE [LARGE SCALE GENOMIC DNA]</scope>
    <source>
        <strain evidence="2 3">DSM 1297</strain>
    </source>
</reference>
<evidence type="ECO:0000256" key="1">
    <source>
        <dbReference type="SAM" id="SignalP"/>
    </source>
</evidence>
<gene>
    <name evidence="2" type="ORF">AB1471_16335</name>
</gene>
<dbReference type="Proteomes" id="UP001556040">
    <property type="component" value="Unassembled WGS sequence"/>
</dbReference>
<dbReference type="EMBL" id="JBFMIA010000034">
    <property type="protein sequence ID" value="MEW9503340.1"/>
    <property type="molecule type" value="Genomic_DNA"/>
</dbReference>
<protein>
    <submittedName>
        <fullName evidence="2">Uncharacterized protein</fullName>
    </submittedName>
</protein>
<dbReference type="RefSeq" id="WP_367780829.1">
    <property type="nucleotide sequence ID" value="NZ_JBFMIA010000034.1"/>
</dbReference>
<keyword evidence="1" id="KW-0732">Signal</keyword>
<proteinExistence type="predicted"/>
<sequence length="374" mass="42694">MDCKKTVERRMKMKTISKMIFSMLVVFALFYPDSESHAATDKEGLQYLDINEVDPKPYYSWGDNPTITVLDNGLVLSVSEYKGDLTYTLGEFYEGEIYWTFPEAYDTGREPEILTLDDGELLEVHISHRSFDIYYNLGRFNEETNDIDWYSVGNFLVGTAKVGFDKLGLAQTFDGEIALTHKEFSPFIVAPYVMRVLEYTGDGDDRKIKDVFDETIDLGTQLSITDYRNASTSGTSGVLEVHQSDSLFNNHLYYRFGNIKPANGIGMNAPHRFDDHGKDPVALQLDNEIYLTMFEGTRGDNNPTWYRTGELSGAEIKWTSTTYSQFNGTNNDVVQLQNGLLLNVHKDPDGPSLRYVLGTWDYEAQRVWWWTNGL</sequence>
<evidence type="ECO:0000313" key="3">
    <source>
        <dbReference type="Proteomes" id="UP001556040"/>
    </source>
</evidence>
<keyword evidence="3" id="KW-1185">Reference proteome</keyword>
<name>A0ABV3Q7I8_9BACL</name>
<feature type="chain" id="PRO_5045258157" evidence="1">
    <location>
        <begin position="39"/>
        <end position="374"/>
    </location>
</feature>
<accession>A0ABV3Q7I8</accession>
<feature type="signal peptide" evidence="1">
    <location>
        <begin position="1"/>
        <end position="38"/>
    </location>
</feature>
<evidence type="ECO:0000313" key="2">
    <source>
        <dbReference type="EMBL" id="MEW9503340.1"/>
    </source>
</evidence>
<organism evidence="2 3">
    <name type="scientific">Jeotgalibacillus marinus</name>
    <dbReference type="NCBI Taxonomy" id="86667"/>
    <lineage>
        <taxon>Bacteria</taxon>
        <taxon>Bacillati</taxon>
        <taxon>Bacillota</taxon>
        <taxon>Bacilli</taxon>
        <taxon>Bacillales</taxon>
        <taxon>Caryophanaceae</taxon>
        <taxon>Jeotgalibacillus</taxon>
    </lineage>
</organism>